<proteinExistence type="predicted"/>
<evidence type="ECO:0000259" key="1">
    <source>
        <dbReference type="Pfam" id="PF07727"/>
    </source>
</evidence>
<dbReference type="InterPro" id="IPR013103">
    <property type="entry name" value="RVT_2"/>
</dbReference>
<feature type="domain" description="Reverse transcriptase Ty1/copia-type" evidence="1">
    <location>
        <begin position="116"/>
        <end position="171"/>
    </location>
</feature>
<organism evidence="2 3">
    <name type="scientific">Vitis vinifera</name>
    <name type="common">Grape</name>
    <dbReference type="NCBI Taxonomy" id="29760"/>
    <lineage>
        <taxon>Eukaryota</taxon>
        <taxon>Viridiplantae</taxon>
        <taxon>Streptophyta</taxon>
        <taxon>Embryophyta</taxon>
        <taxon>Tracheophyta</taxon>
        <taxon>Spermatophyta</taxon>
        <taxon>Magnoliopsida</taxon>
        <taxon>eudicotyledons</taxon>
        <taxon>Gunneridae</taxon>
        <taxon>Pentapetalae</taxon>
        <taxon>rosids</taxon>
        <taxon>Vitales</taxon>
        <taxon>Vitaceae</taxon>
        <taxon>Viteae</taxon>
        <taxon>Vitis</taxon>
    </lineage>
</organism>
<dbReference type="Proteomes" id="UP000288805">
    <property type="component" value="Unassembled WGS sequence"/>
</dbReference>
<accession>A0A438GMU3</accession>
<comment type="caution">
    <text evidence="2">The sequence shown here is derived from an EMBL/GenBank/DDBJ whole genome shotgun (WGS) entry which is preliminary data.</text>
</comment>
<protein>
    <submittedName>
        <fullName evidence="2">Retrovirus-related Pol polyprotein from transposon RE1</fullName>
    </submittedName>
</protein>
<name>A0A438GMU3_VITVI</name>
<reference evidence="2 3" key="1">
    <citation type="journal article" date="2018" name="PLoS Genet.">
        <title>Population sequencing reveals clonal diversity and ancestral inbreeding in the grapevine cultivar Chardonnay.</title>
        <authorList>
            <person name="Roach M.J."/>
            <person name="Johnson D.L."/>
            <person name="Bohlmann J."/>
            <person name="van Vuuren H.J."/>
            <person name="Jones S.J."/>
            <person name="Pretorius I.S."/>
            <person name="Schmidt S.A."/>
            <person name="Borneman A.R."/>
        </authorList>
    </citation>
    <scope>NUCLEOTIDE SEQUENCE [LARGE SCALE GENOMIC DNA]</scope>
    <source>
        <strain evidence="3">cv. Chardonnay</strain>
        <tissue evidence="2">Leaf</tissue>
    </source>
</reference>
<dbReference type="Pfam" id="PF07727">
    <property type="entry name" value="RVT_2"/>
    <property type="match status" value="1"/>
</dbReference>
<evidence type="ECO:0000313" key="2">
    <source>
        <dbReference type="EMBL" id="RVW73530.1"/>
    </source>
</evidence>
<dbReference type="EMBL" id="QGNW01000389">
    <property type="protein sequence ID" value="RVW73530.1"/>
    <property type="molecule type" value="Genomic_DNA"/>
</dbReference>
<gene>
    <name evidence="2" type="primary">RE1_1900</name>
    <name evidence="2" type="ORF">CK203_062095</name>
</gene>
<evidence type="ECO:0000313" key="3">
    <source>
        <dbReference type="Proteomes" id="UP000288805"/>
    </source>
</evidence>
<sequence length="174" mass="20150">MKVPKIYWGEAILAATYLINRMPSRIQSLEIEHKRPEASDFNVYSRDLDLPIAFRKGIRTHNILSQILCPYRDCHKKPCLYHSFSSNGTPKIVQEALNSKPWKDAINEELQALEKNKTQEVMDLPKGKKTVGCRWIYTIKYKVDGTIERSKARLVAKGYTQTTQFDAKNVFMEI</sequence>
<dbReference type="AlphaFoldDB" id="A0A438GMU3"/>